<feature type="domain" description="Glycoside hydrolase family 31 N-terminal" evidence="7">
    <location>
        <begin position="41"/>
        <end position="202"/>
    </location>
</feature>
<evidence type="ECO:0000256" key="3">
    <source>
        <dbReference type="ARBA" id="ARBA00023295"/>
    </source>
</evidence>
<dbReference type="InterPro" id="IPR030458">
    <property type="entry name" value="Glyco_hydro_31_AS"/>
</dbReference>
<dbReference type="SUPFAM" id="SSF51011">
    <property type="entry name" value="Glycosyl hydrolase domain"/>
    <property type="match status" value="1"/>
</dbReference>
<feature type="domain" description="DUF5110" evidence="8">
    <location>
        <begin position="712"/>
        <end position="780"/>
    </location>
</feature>
<dbReference type="CDD" id="cd14752">
    <property type="entry name" value="GH31_N"/>
    <property type="match status" value="1"/>
</dbReference>
<protein>
    <submittedName>
        <fullName evidence="10">Alpha-glucosidase</fullName>
    </submittedName>
</protein>
<name>A0A239MJ97_9BACT</name>
<evidence type="ECO:0000259" key="9">
    <source>
        <dbReference type="Pfam" id="PF21365"/>
    </source>
</evidence>
<evidence type="ECO:0000259" key="7">
    <source>
        <dbReference type="Pfam" id="PF13802"/>
    </source>
</evidence>
<dbReference type="Pfam" id="PF13802">
    <property type="entry name" value="Gal_mutarotas_2"/>
    <property type="match status" value="1"/>
</dbReference>
<keyword evidence="2 4" id="KW-0378">Hydrolase</keyword>
<dbReference type="InterPro" id="IPR033403">
    <property type="entry name" value="DUF5110"/>
</dbReference>
<dbReference type="GO" id="GO:0004553">
    <property type="term" value="F:hydrolase activity, hydrolyzing O-glycosyl compounds"/>
    <property type="evidence" value="ECO:0007669"/>
    <property type="project" value="InterPro"/>
</dbReference>
<dbReference type="OrthoDB" id="176168at2"/>
<dbReference type="InterPro" id="IPR048395">
    <property type="entry name" value="Glyco_hydro_31_C"/>
</dbReference>
<evidence type="ECO:0000256" key="2">
    <source>
        <dbReference type="ARBA" id="ARBA00022801"/>
    </source>
</evidence>
<dbReference type="PANTHER" id="PTHR22762">
    <property type="entry name" value="ALPHA-GLUCOSIDASE"/>
    <property type="match status" value="1"/>
</dbReference>
<accession>A0A239MJ97</accession>
<reference evidence="10 11" key="1">
    <citation type="submission" date="2017-06" db="EMBL/GenBank/DDBJ databases">
        <authorList>
            <person name="Kim H.J."/>
            <person name="Triplett B.A."/>
        </authorList>
    </citation>
    <scope>NUCLEOTIDE SEQUENCE [LARGE SCALE GENOMIC DNA]</scope>
    <source>
        <strain evidence="10 11">DSM 18704</strain>
    </source>
</reference>
<dbReference type="Gene3D" id="2.60.40.1760">
    <property type="entry name" value="glycosyl hydrolase (family 31)"/>
    <property type="match status" value="1"/>
</dbReference>
<evidence type="ECO:0000256" key="4">
    <source>
        <dbReference type="RuleBase" id="RU361185"/>
    </source>
</evidence>
<dbReference type="GO" id="GO:0005975">
    <property type="term" value="P:carbohydrate metabolic process"/>
    <property type="evidence" value="ECO:0007669"/>
    <property type="project" value="InterPro"/>
</dbReference>
<feature type="domain" description="Glycosyl hydrolase family 31 C-terminal" evidence="9">
    <location>
        <begin position="585"/>
        <end position="695"/>
    </location>
</feature>
<evidence type="ECO:0000259" key="8">
    <source>
        <dbReference type="Pfam" id="PF17137"/>
    </source>
</evidence>
<proteinExistence type="inferred from homology"/>
<dbReference type="Proteomes" id="UP000198356">
    <property type="component" value="Unassembled WGS sequence"/>
</dbReference>
<dbReference type="Gene3D" id="3.20.20.80">
    <property type="entry name" value="Glycosidases"/>
    <property type="match status" value="1"/>
</dbReference>
<dbReference type="SUPFAM" id="SSF74650">
    <property type="entry name" value="Galactose mutarotase-like"/>
    <property type="match status" value="1"/>
</dbReference>
<evidence type="ECO:0000313" key="10">
    <source>
        <dbReference type="EMBL" id="SNT42786.1"/>
    </source>
</evidence>
<evidence type="ECO:0000256" key="5">
    <source>
        <dbReference type="SAM" id="SignalP"/>
    </source>
</evidence>
<dbReference type="EMBL" id="FZOU01000014">
    <property type="protein sequence ID" value="SNT42786.1"/>
    <property type="molecule type" value="Genomic_DNA"/>
</dbReference>
<evidence type="ECO:0000259" key="6">
    <source>
        <dbReference type="Pfam" id="PF01055"/>
    </source>
</evidence>
<dbReference type="Gene3D" id="2.60.40.1180">
    <property type="entry name" value="Golgi alpha-mannosidase II"/>
    <property type="match status" value="2"/>
</dbReference>
<dbReference type="PANTHER" id="PTHR22762:SF166">
    <property type="entry name" value="ALPHA-GLUCOSIDASE"/>
    <property type="match status" value="1"/>
</dbReference>
<comment type="similarity">
    <text evidence="1 4">Belongs to the glycosyl hydrolase 31 family.</text>
</comment>
<feature type="domain" description="Glycoside hydrolase family 31 TIM barrel" evidence="6">
    <location>
        <begin position="244"/>
        <end position="576"/>
    </location>
</feature>
<sequence length="820" mass="90675">MTFRIAPTLAVCGFFLTVSAFAQQALDHTATGVQASSGARTLRVDALRPDVLRVRLFPLGQPKEDASWAVLEAARTAHAAVTSTGDGFTTSALRVIVGPDLRLKVTDLAGNVLQEDAAPVSFDGAGFKVSKQKSPEDHFFGLGDKPGPLDRAGQSFVMWNTDNFGWQESTDPIYKSIPFFLDMHSGRALGVLFDNTFRSYFDFGHERTDRYAFSAPDGPLDYYLLYGPEPKQVIETYAWLTGPTPLPPMWALGYQQSRYSYTPRARVEEVAAKLRADHIPADVIWLDIDYQYRNRPFTVDPETFPDFPGLIHKLTAENFQTVVITDLHIAEQPGQGYAPYDSGKAGDHFVKRGGKDYVGPVWPGPSVFPDFTRKATRDWWGTLYKQFVADGVAGFWNDMNEPAVFSYPTKTMPDDVEHRIEEPGFQSRTALHTEIHNLYGMENTRATWDGQLALRPNLRPFVMTRASYAGGQRYAATWTGDNSSTWNHLRQTTPQLLNLGLSGFSLAGADVGGFAGSPSPALLTRWLMLAAFQPIDRDHAAKGTRDHEPWVDGPEEEAIRRRYIEERYRLMPYLYTTAEETSRDGLPIVRPLFLEFPHAAADGRPLDLDASGEFLFGSSILVAASPSPEEVAPYEVHLPPGVWYDYWTGAKLDRRAPVEARDLEIRDAKATALKPVMANPGPADLPVYVRGGAILPMAPVVQSTGERPSGALTLRVFPGEDCQGSIYQDDGKSYDFRKGAYFRQRFTCAQSADGAVTVSLSTPEGSYSPWWHQVRIEVVGLDRPATTATSNGKNILIETTTLGQATTIASSSKAQSITLR</sequence>
<dbReference type="RefSeq" id="WP_089410409.1">
    <property type="nucleotide sequence ID" value="NZ_FZOU01000014.1"/>
</dbReference>
<dbReference type="InterPro" id="IPR000322">
    <property type="entry name" value="Glyco_hydro_31_TIM"/>
</dbReference>
<dbReference type="Pfam" id="PF17137">
    <property type="entry name" value="DUF5110"/>
    <property type="match status" value="1"/>
</dbReference>
<dbReference type="AlphaFoldDB" id="A0A239MJ97"/>
<dbReference type="GO" id="GO:0030246">
    <property type="term" value="F:carbohydrate binding"/>
    <property type="evidence" value="ECO:0007669"/>
    <property type="project" value="InterPro"/>
</dbReference>
<dbReference type="PROSITE" id="PS00129">
    <property type="entry name" value="GLYCOSYL_HYDROL_F31_1"/>
    <property type="match status" value="1"/>
</dbReference>
<evidence type="ECO:0000313" key="11">
    <source>
        <dbReference type="Proteomes" id="UP000198356"/>
    </source>
</evidence>
<dbReference type="InterPro" id="IPR013780">
    <property type="entry name" value="Glyco_hydro_b"/>
</dbReference>
<dbReference type="InterPro" id="IPR017853">
    <property type="entry name" value="GH"/>
</dbReference>
<feature type="chain" id="PRO_5012851095" evidence="5">
    <location>
        <begin position="23"/>
        <end position="820"/>
    </location>
</feature>
<gene>
    <name evidence="10" type="ORF">SAMN05421770_11429</name>
</gene>
<dbReference type="CDD" id="cd06604">
    <property type="entry name" value="GH31_glucosidase_II_MalA"/>
    <property type="match status" value="1"/>
</dbReference>
<evidence type="ECO:0000256" key="1">
    <source>
        <dbReference type="ARBA" id="ARBA00007806"/>
    </source>
</evidence>
<dbReference type="Pfam" id="PF21365">
    <property type="entry name" value="Glyco_hydro_31_3rd"/>
    <property type="match status" value="1"/>
</dbReference>
<organism evidence="10 11">
    <name type="scientific">Granulicella rosea</name>
    <dbReference type="NCBI Taxonomy" id="474952"/>
    <lineage>
        <taxon>Bacteria</taxon>
        <taxon>Pseudomonadati</taxon>
        <taxon>Acidobacteriota</taxon>
        <taxon>Terriglobia</taxon>
        <taxon>Terriglobales</taxon>
        <taxon>Acidobacteriaceae</taxon>
        <taxon>Granulicella</taxon>
    </lineage>
</organism>
<keyword evidence="5" id="KW-0732">Signal</keyword>
<dbReference type="Pfam" id="PF01055">
    <property type="entry name" value="Glyco_hydro_31_2nd"/>
    <property type="match status" value="1"/>
</dbReference>
<dbReference type="InterPro" id="IPR011013">
    <property type="entry name" value="Gal_mutarotase_sf_dom"/>
</dbReference>
<dbReference type="SUPFAM" id="SSF51445">
    <property type="entry name" value="(Trans)glycosidases"/>
    <property type="match status" value="1"/>
</dbReference>
<keyword evidence="3 4" id="KW-0326">Glycosidase</keyword>
<feature type="signal peptide" evidence="5">
    <location>
        <begin position="1"/>
        <end position="22"/>
    </location>
</feature>
<dbReference type="InterPro" id="IPR025887">
    <property type="entry name" value="Glyco_hydro_31_N_dom"/>
</dbReference>
<keyword evidence="11" id="KW-1185">Reference proteome</keyword>